<accession>A0A0K1PZK6</accession>
<dbReference type="Proteomes" id="UP000064967">
    <property type="component" value="Chromosome"/>
</dbReference>
<protein>
    <recommendedName>
        <fullName evidence="3">Porin</fullName>
    </recommendedName>
</protein>
<reference evidence="1 2" key="1">
    <citation type="submission" date="2015-08" db="EMBL/GenBank/DDBJ databases">
        <authorList>
            <person name="Babu N.S."/>
            <person name="Beckwith C.J."/>
            <person name="Beseler K.G."/>
            <person name="Brison A."/>
            <person name="Carone J.V."/>
            <person name="Caskin T.P."/>
            <person name="Diamond M."/>
            <person name="Durham M.E."/>
            <person name="Foxe J.M."/>
            <person name="Go M."/>
            <person name="Henderson B.A."/>
            <person name="Jones I.B."/>
            <person name="McGettigan J.A."/>
            <person name="Micheletti S.J."/>
            <person name="Nasrallah M.E."/>
            <person name="Ortiz D."/>
            <person name="Piller C.R."/>
            <person name="Privatt S.R."/>
            <person name="Schneider S.L."/>
            <person name="Sharp S."/>
            <person name="Smith T.C."/>
            <person name="Stanton J.D."/>
            <person name="Ullery H.E."/>
            <person name="Wilson R.J."/>
            <person name="Serrano M.G."/>
            <person name="Buck G."/>
            <person name="Lee V."/>
            <person name="Wang Y."/>
            <person name="Carvalho R."/>
            <person name="Voegtly L."/>
            <person name="Shi R."/>
            <person name="Duckworth R."/>
            <person name="Johnson A."/>
            <person name="Loviza R."/>
            <person name="Walstead R."/>
            <person name="Shah Z."/>
            <person name="Kiflezghi M."/>
            <person name="Wade K."/>
            <person name="Ball S.L."/>
            <person name="Bradley K.W."/>
            <person name="Asai D.J."/>
            <person name="Bowman C.A."/>
            <person name="Russell D.A."/>
            <person name="Pope W.H."/>
            <person name="Jacobs-Sera D."/>
            <person name="Hendrix R.W."/>
            <person name="Hatfull G.F."/>
        </authorList>
    </citation>
    <scope>NUCLEOTIDE SEQUENCE [LARGE SCALE GENOMIC DNA]</scope>
    <source>
        <strain evidence="1 2">DSM 27648</strain>
    </source>
</reference>
<dbReference type="RefSeq" id="WP_146649867.1">
    <property type="nucleotide sequence ID" value="NZ_CP012333.1"/>
</dbReference>
<keyword evidence="2" id="KW-1185">Reference proteome</keyword>
<dbReference type="EMBL" id="CP012333">
    <property type="protein sequence ID" value="AKU98811.1"/>
    <property type="molecule type" value="Genomic_DNA"/>
</dbReference>
<dbReference type="KEGG" id="llu:AKJ09_05475"/>
<evidence type="ECO:0000313" key="1">
    <source>
        <dbReference type="EMBL" id="AKU98811.1"/>
    </source>
</evidence>
<organism evidence="1 2">
    <name type="scientific">Labilithrix luteola</name>
    <dbReference type="NCBI Taxonomy" id="1391654"/>
    <lineage>
        <taxon>Bacteria</taxon>
        <taxon>Pseudomonadati</taxon>
        <taxon>Myxococcota</taxon>
        <taxon>Polyangia</taxon>
        <taxon>Polyangiales</taxon>
        <taxon>Labilitrichaceae</taxon>
        <taxon>Labilithrix</taxon>
    </lineage>
</organism>
<dbReference type="SUPFAM" id="SSF56935">
    <property type="entry name" value="Porins"/>
    <property type="match status" value="1"/>
</dbReference>
<sequence>MEERQAAEDQAATNAADAANAEAGFFPGSGFVLRTKDGNNKMHLGLQSLMHAQVTINGKAQVQDPFVTLRAISEGAIYRKWIRYWTSLELAANPVYLLDAYVEIQPIDEFGLRLGQQWTPISRHEYLYGPHQLLFPDWDVVSNYFWTGRDKGITAFGSFANQLLAYQVGAYLGSPLRQFQTIRGNYLFTARFELNPLGVPGNTEFAYAEKENAKHVPFKYAIGVNGWMSKANEGIENFNPTTFEFETVPSAVTTVNHGVGADLLLQSNRIMAQVEWYFRHTNPHEGFASYSSTGGFGQLGYLFYKRKLDAAVRLSWADVNLDVAHDQTYGIELNSTWYFHVPNIAFKLRYGYGHQQMPNDDTGLAGGAPLILSVPHVHVMTAQINTSF</sequence>
<evidence type="ECO:0000313" key="2">
    <source>
        <dbReference type="Proteomes" id="UP000064967"/>
    </source>
</evidence>
<dbReference type="OrthoDB" id="5378462at2"/>
<proteinExistence type="predicted"/>
<evidence type="ECO:0008006" key="3">
    <source>
        <dbReference type="Google" id="ProtNLM"/>
    </source>
</evidence>
<name>A0A0K1PZK6_9BACT</name>
<dbReference type="InterPro" id="IPR023614">
    <property type="entry name" value="Porin_dom_sf"/>
</dbReference>
<gene>
    <name evidence="1" type="ORF">AKJ09_05475</name>
</gene>
<dbReference type="Gene3D" id="2.40.160.10">
    <property type="entry name" value="Porin"/>
    <property type="match status" value="1"/>
</dbReference>
<dbReference type="AlphaFoldDB" id="A0A0K1PZK6"/>